<dbReference type="GO" id="GO:0010314">
    <property type="term" value="F:phosphatidylinositol-5-phosphate binding"/>
    <property type="evidence" value="ECO:0007669"/>
    <property type="project" value="Ensembl"/>
</dbReference>
<feature type="domain" description="Rubicon Homology" evidence="3">
    <location>
        <begin position="451"/>
        <end position="630"/>
    </location>
</feature>
<dbReference type="InterPro" id="IPR025258">
    <property type="entry name" value="RH_dom"/>
</dbReference>
<keyword evidence="1" id="KW-0072">Autophagy</keyword>
<feature type="compositionally biased region" description="Polar residues" evidence="2">
    <location>
        <begin position="88"/>
        <end position="114"/>
    </location>
</feature>
<dbReference type="GO" id="GO:0070273">
    <property type="term" value="F:phosphatidylinositol-4-phosphate binding"/>
    <property type="evidence" value="ECO:0007669"/>
    <property type="project" value="Ensembl"/>
</dbReference>
<dbReference type="RefSeq" id="XP_014976529.2">
    <property type="nucleotide sequence ID" value="XM_015121043.2"/>
</dbReference>
<protein>
    <submittedName>
        <fullName evidence="4">Rubicon like autophagy enhancer</fullName>
    </submittedName>
</protein>
<evidence type="ECO:0000256" key="2">
    <source>
        <dbReference type="SAM" id="MobiDB-lite"/>
    </source>
</evidence>
<dbReference type="Ensembl" id="ENSMMUT00000060776.2">
    <property type="protein sequence ID" value="ENSMMUP00000054081.2"/>
    <property type="gene ID" value="ENSMMUG00000009862.4"/>
</dbReference>
<dbReference type="OrthoDB" id="10067503at2759"/>
<dbReference type="RefSeq" id="XP_014976532.2">
    <property type="nucleotide sequence ID" value="XM_015121046.2"/>
</dbReference>
<dbReference type="SMART" id="SM01175">
    <property type="entry name" value="DUF4206"/>
    <property type="match status" value="1"/>
</dbReference>
<reference evidence="5" key="1">
    <citation type="journal article" date="2007" name="Science">
        <title>Evolutionary and biomedical insights from the rhesus macaque genome.</title>
        <authorList>
            <person name="Gibbs R.A."/>
            <person name="Rogers J."/>
            <person name="Katze M.G."/>
            <person name="Bumgarner R."/>
            <person name="Weinstock G.M."/>
            <person name="Mardis E.R."/>
            <person name="Remington K.A."/>
            <person name="Strausberg R.L."/>
            <person name="Venter J.C."/>
            <person name="Wilson R.K."/>
            <person name="Batzer M.A."/>
            <person name="Bustamante C.D."/>
            <person name="Eichler E.E."/>
            <person name="Hahn M.W."/>
            <person name="Hardison R.C."/>
            <person name="Makova K.D."/>
            <person name="Miller W."/>
            <person name="Milosavljevic A."/>
            <person name="Palermo R.E."/>
            <person name="Siepel A."/>
            <person name="Sikela J.M."/>
            <person name="Attaway T."/>
            <person name="Bell S."/>
            <person name="Bernard K.E."/>
            <person name="Buhay C.J."/>
            <person name="Chandrabose M.N."/>
            <person name="Dao M."/>
            <person name="Davis C."/>
            <person name="Delehaunty K.D."/>
            <person name="Ding Y."/>
            <person name="Dinh H.H."/>
            <person name="Dugan-Rocha S."/>
            <person name="Fulton L.A."/>
            <person name="Gabisi R.A."/>
            <person name="Garner T.T."/>
            <person name="Godfrey J."/>
            <person name="Hawes A.C."/>
            <person name="Hernandez J."/>
            <person name="Hines S."/>
            <person name="Holder M."/>
            <person name="Hume J."/>
            <person name="Jhangiani S.N."/>
            <person name="Joshi V."/>
            <person name="Khan Z.M."/>
            <person name="Kirkness E.F."/>
            <person name="Cree A."/>
            <person name="Fowler R.G."/>
            <person name="Lee S."/>
            <person name="Lewis L.R."/>
            <person name="Li Z."/>
            <person name="Liu Y.-S."/>
            <person name="Moore S.M."/>
            <person name="Muzny D."/>
            <person name="Nazareth L.V."/>
            <person name="Ngo D.N."/>
            <person name="Okwuonu G.O."/>
            <person name="Pai G."/>
            <person name="Parker D."/>
            <person name="Paul H.A."/>
            <person name="Pfannkoch C."/>
            <person name="Pohl C.S."/>
            <person name="Rogers Y.-H.C."/>
            <person name="Ruiz S.J."/>
            <person name="Sabo A."/>
            <person name="Santibanez J."/>
            <person name="Schneider B.W."/>
            <person name="Smith S.M."/>
            <person name="Sodergren E."/>
            <person name="Svatek A.F."/>
            <person name="Utterback T.R."/>
            <person name="Vattathil S."/>
            <person name="Warren W."/>
            <person name="White C.S."/>
            <person name="Chinwalla A.T."/>
            <person name="Feng Y."/>
            <person name="Halpern A.L."/>
            <person name="Hillier L.W."/>
            <person name="Huang X."/>
            <person name="Minx P."/>
            <person name="Nelson J.O."/>
            <person name="Pepin K.H."/>
            <person name="Qin X."/>
            <person name="Sutton G.G."/>
            <person name="Venter E."/>
            <person name="Walenz B.P."/>
            <person name="Wallis J.W."/>
            <person name="Worley K.C."/>
            <person name="Yang S.-P."/>
            <person name="Jones S.M."/>
            <person name="Marra M.A."/>
            <person name="Rocchi M."/>
            <person name="Schein J.E."/>
            <person name="Baertsch R."/>
            <person name="Clarke L."/>
            <person name="Csuros M."/>
            <person name="Glasscock J."/>
            <person name="Harris R.A."/>
            <person name="Havlak P."/>
            <person name="Jackson A.R."/>
            <person name="Jiang H."/>
            <person name="Liu Y."/>
            <person name="Messina D.N."/>
            <person name="Shen Y."/>
            <person name="Song H.X.-Z."/>
            <person name="Wylie T."/>
            <person name="Zhang L."/>
            <person name="Birney E."/>
            <person name="Han K."/>
            <person name="Konkel M.K."/>
            <person name="Lee J."/>
            <person name="Smit A.F.A."/>
            <person name="Ullmer B."/>
            <person name="Wang H."/>
            <person name="Xing J."/>
            <person name="Burhans R."/>
            <person name="Cheng Z."/>
            <person name="Karro J.E."/>
            <person name="Ma J."/>
            <person name="Raney B."/>
            <person name="She X."/>
            <person name="Cox M.J."/>
            <person name="Demuth J.P."/>
            <person name="Dumas L.J."/>
            <person name="Han S.-G."/>
            <person name="Hopkins J."/>
            <person name="Karimpour-Fard A."/>
            <person name="Kim Y.H."/>
            <person name="Pollack J.R."/>
            <person name="Vinar T."/>
            <person name="Addo-Quaye C."/>
            <person name="Degenhardt J."/>
            <person name="Denby A."/>
            <person name="Hubisz M.J."/>
            <person name="Indap A."/>
            <person name="Kosiol C."/>
            <person name="Lahn B.T."/>
            <person name="Lawson H.A."/>
            <person name="Marklein A."/>
            <person name="Nielsen R."/>
            <person name="Vallender E.J."/>
            <person name="Clark A.G."/>
            <person name="Ferguson B."/>
            <person name="Hernandez R.D."/>
            <person name="Hirani K."/>
            <person name="Kehrer-Sawatzki H."/>
            <person name="Kolb J."/>
            <person name="Patil S."/>
            <person name="Pu L.-L."/>
            <person name="Ren Y."/>
            <person name="Smith D.G."/>
            <person name="Wheeler D.A."/>
            <person name="Schenck I."/>
            <person name="Ball E.V."/>
            <person name="Chen R."/>
            <person name="Cooper D.N."/>
            <person name="Giardine B."/>
            <person name="Hsu F."/>
            <person name="Kent W.J."/>
            <person name="Lesk A."/>
            <person name="Nelson D.L."/>
            <person name="O'brien W.E."/>
            <person name="Pruefer K."/>
            <person name="Stenson P.D."/>
            <person name="Wallace J.C."/>
            <person name="Ke H."/>
            <person name="Liu X.-M."/>
            <person name="Wang P."/>
            <person name="Xiang A.P."/>
            <person name="Yang F."/>
            <person name="Barber G.P."/>
            <person name="Haussler D."/>
            <person name="Karolchik D."/>
            <person name="Kern A.D."/>
            <person name="Kuhn R.M."/>
            <person name="Smith K.E."/>
            <person name="Zwieg A.S."/>
        </authorList>
    </citation>
    <scope>NUCLEOTIDE SEQUENCE [LARGE SCALE GENOMIC DNA]</scope>
    <source>
        <strain evidence="5">17573</strain>
    </source>
</reference>
<dbReference type="GO" id="GO:0061910">
    <property type="term" value="P:autophagosome-endosome fusion"/>
    <property type="evidence" value="ECO:0007669"/>
    <property type="project" value="Ensembl"/>
</dbReference>
<dbReference type="Pfam" id="PF21054">
    <property type="entry name" value="RUBC_PIKBD"/>
    <property type="match status" value="1"/>
</dbReference>
<dbReference type="GO" id="GO:0000421">
    <property type="term" value="C:autophagosome membrane"/>
    <property type="evidence" value="ECO:0007669"/>
    <property type="project" value="Ensembl"/>
</dbReference>
<dbReference type="Bgee" id="ENSMMUG00000009862">
    <property type="expression patterns" value="Expressed in ileum and 23 other cell types or tissues"/>
</dbReference>
<reference evidence="4" key="4">
    <citation type="submission" date="2025-09" db="UniProtKB">
        <authorList>
            <consortium name="Ensembl"/>
        </authorList>
    </citation>
    <scope>IDENTIFICATION</scope>
    <source>
        <strain evidence="4">17573</strain>
    </source>
</reference>
<evidence type="ECO:0000313" key="5">
    <source>
        <dbReference type="Proteomes" id="UP000006718"/>
    </source>
</evidence>
<dbReference type="GO" id="GO:0097352">
    <property type="term" value="P:autophagosome maturation"/>
    <property type="evidence" value="ECO:0007669"/>
    <property type="project" value="Ensembl"/>
</dbReference>
<evidence type="ECO:0000313" key="6">
    <source>
        <dbReference type="VGNC" id="VGNC:77063"/>
    </source>
</evidence>
<reference evidence="4" key="3">
    <citation type="submission" date="2025-08" db="UniProtKB">
        <authorList>
            <consortium name="Ensembl"/>
        </authorList>
    </citation>
    <scope>IDENTIFICATION</scope>
    <source>
        <strain evidence="4">17573</strain>
    </source>
</reference>
<dbReference type="Pfam" id="PF13901">
    <property type="entry name" value="RH_dom"/>
    <property type="match status" value="1"/>
</dbReference>
<dbReference type="RefSeq" id="XP_014976530.2">
    <property type="nucleotide sequence ID" value="XM_015121044.2"/>
</dbReference>
<feature type="region of interest" description="Disordered" evidence="2">
    <location>
        <begin position="72"/>
        <end position="147"/>
    </location>
</feature>
<accession>A0A1D5R197</accession>
<dbReference type="PANTHER" id="PTHR45971">
    <property type="entry name" value="PHOX (PX) DOMAIN-CONTAINING PROTEIN"/>
    <property type="match status" value="1"/>
</dbReference>
<keyword evidence="5" id="KW-1185">Reference proteome</keyword>
<dbReference type="GeneID" id="703875"/>
<sequence length="677" mass="75410">MVSQSTVRQDSPEDPWERITHYSGIIDGPPGLLNTDHPPCQLDIRLMRHKAAWINPQDVQQQLQDLQPQVPAAGNSGTHFVTDAASPSGPSSSCLRDSLAETTLSEATTDSIGSASPHGSREKSSSFSLSSTEGHMVHPGYSHQVSLPTSPRILVTSPYPETDSAFFEPSHLTSAAAEDAVQVSRRTISLNSFSPEVFVLPVDVEKENAHFHVADMIISAMEKMKCNILSQQQTENWSKEEASGLLGSDQPDSDVTFDTNIKQESGSSTSSYSGYEGCAVLQVSPVTETRPYPDVKEICQCDIDEFVILELGDFNDITETCSCSCNSSKSVTYEPEFNSAELLAKELYRVFRKCWMLSLVNSQLAGSLSAAGSIVVNEERVRKNFESSMNVVQEIKFKSRIRGTEDWAPPRFQIIFNIHPPLKRDLVVAAQNFFCAGCGTPIEPKFVKRLRYCEYLGKYFCDCCHSYAESCIPARILMMWDFKKYYVSNFSKRLLDSIWNQPIFNLLSIGQSLYAKAKELGRMKEIQEQLFHIKKLLKTCRFADSALKEFEQVPGHLTDELHLFSLEDLVRIKKGLLAPLLKDILKASLAHVAGCELCQGKGFICEFCQNTTVIFPFQTATCRRCSEKVADPSTVLVPERIPCSVNSVSWERSCVQSLLSQTVLPVLRVPPVCEDHS</sequence>
<proteinExistence type="predicted"/>
<evidence type="ECO:0000259" key="3">
    <source>
        <dbReference type="SMART" id="SM01175"/>
    </source>
</evidence>
<organism evidence="4 5">
    <name type="scientific">Macaca mulatta</name>
    <name type="common">Rhesus macaque</name>
    <dbReference type="NCBI Taxonomy" id="9544"/>
    <lineage>
        <taxon>Eukaryota</taxon>
        <taxon>Metazoa</taxon>
        <taxon>Chordata</taxon>
        <taxon>Craniata</taxon>
        <taxon>Vertebrata</taxon>
        <taxon>Euteleostomi</taxon>
        <taxon>Mammalia</taxon>
        <taxon>Eutheria</taxon>
        <taxon>Euarchontoglires</taxon>
        <taxon>Primates</taxon>
        <taxon>Haplorrhini</taxon>
        <taxon>Catarrhini</taxon>
        <taxon>Cercopithecidae</taxon>
        <taxon>Cercopithecinae</taxon>
        <taxon>Macaca</taxon>
    </lineage>
</organism>
<dbReference type="GO" id="GO:0032266">
    <property type="term" value="F:phosphatidylinositol-3-phosphate binding"/>
    <property type="evidence" value="ECO:0007669"/>
    <property type="project" value="Ensembl"/>
</dbReference>
<reference evidence="4" key="2">
    <citation type="submission" date="2019-01" db="EMBL/GenBank/DDBJ databases">
        <authorList>
            <person name="Graves T."/>
            <person name="Eichler E.E."/>
            <person name="Wilson R.K."/>
        </authorList>
    </citation>
    <scope>NUCLEOTIDE SEQUENCE [LARGE SCALE GENOMIC DNA]</scope>
    <source>
        <strain evidence="4">17573</strain>
    </source>
</reference>
<dbReference type="InterPro" id="IPR052428">
    <property type="entry name" value="Autophagy_HostDef_Reg"/>
</dbReference>
<dbReference type="OMA" id="ILTMWDF"/>
<dbReference type="CTD" id="80183"/>
<dbReference type="InParanoid" id="A0A1D5R197"/>
<dbReference type="ExpressionAtlas" id="A0A1D5R197">
    <property type="expression patterns" value="baseline"/>
</dbReference>
<dbReference type="GeneTree" id="ENSGT00940000160585"/>
<dbReference type="eggNOG" id="KOG1829">
    <property type="taxonomic scope" value="Eukaryota"/>
</dbReference>
<evidence type="ECO:0000313" key="4">
    <source>
        <dbReference type="Ensembl" id="ENSMMUP00000054081.2"/>
    </source>
</evidence>
<dbReference type="RefSeq" id="XP_014976531.2">
    <property type="nucleotide sequence ID" value="XM_015121045.2"/>
</dbReference>
<gene>
    <name evidence="4 6" type="primary">RUBCNL</name>
</gene>
<dbReference type="FunCoup" id="A0A1D5R197">
    <property type="interactions" value="532"/>
</dbReference>
<dbReference type="KEGG" id="mcc:703875"/>
<dbReference type="GO" id="GO:0061909">
    <property type="term" value="P:autophagosome-lysosome fusion"/>
    <property type="evidence" value="ECO:0007669"/>
    <property type="project" value="Ensembl"/>
</dbReference>
<evidence type="ECO:0000256" key="1">
    <source>
        <dbReference type="ARBA" id="ARBA00023006"/>
    </source>
</evidence>
<dbReference type="VGNC" id="VGNC:77063">
    <property type="gene designation" value="RUBCNL"/>
</dbReference>
<dbReference type="PANTHER" id="PTHR45971:SF2">
    <property type="entry name" value="PROTEIN ASSOCIATED WITH UVRAG AS AUTOPHAGY ENHANCER"/>
    <property type="match status" value="1"/>
</dbReference>
<dbReference type="Proteomes" id="UP000006718">
    <property type="component" value="Chromosome 17"/>
</dbReference>
<dbReference type="AlphaFoldDB" id="A0A1D5R197"/>
<dbReference type="VEuPathDB" id="HostDB:ENSMMUG00000009862"/>
<dbReference type="STRING" id="9544.ENSMMUP00000054081"/>
<dbReference type="InterPro" id="IPR048569">
    <property type="entry name" value="RUBC_PIKBD"/>
</dbReference>
<name>A0A1D5R197_MACMU</name>